<organism evidence="2 3">
    <name type="scientific">Rotaria sordida</name>
    <dbReference type="NCBI Taxonomy" id="392033"/>
    <lineage>
        <taxon>Eukaryota</taxon>
        <taxon>Metazoa</taxon>
        <taxon>Spiralia</taxon>
        <taxon>Gnathifera</taxon>
        <taxon>Rotifera</taxon>
        <taxon>Eurotatoria</taxon>
        <taxon>Bdelloidea</taxon>
        <taxon>Philodinida</taxon>
        <taxon>Philodinidae</taxon>
        <taxon>Rotaria</taxon>
    </lineage>
</organism>
<feature type="region of interest" description="Disordered" evidence="1">
    <location>
        <begin position="17"/>
        <end position="61"/>
    </location>
</feature>
<dbReference type="Proteomes" id="UP000663882">
    <property type="component" value="Unassembled WGS sequence"/>
</dbReference>
<evidence type="ECO:0000256" key="1">
    <source>
        <dbReference type="SAM" id="MobiDB-lite"/>
    </source>
</evidence>
<feature type="compositionally biased region" description="Low complexity" evidence="1">
    <location>
        <begin position="42"/>
        <end position="54"/>
    </location>
</feature>
<reference evidence="2" key="1">
    <citation type="submission" date="2021-02" db="EMBL/GenBank/DDBJ databases">
        <authorList>
            <person name="Nowell W R."/>
        </authorList>
    </citation>
    <scope>NUCLEOTIDE SEQUENCE</scope>
</reference>
<gene>
    <name evidence="2" type="ORF">RFH988_LOCUS39227</name>
</gene>
<comment type="caution">
    <text evidence="2">The sequence shown here is derived from an EMBL/GenBank/DDBJ whole genome shotgun (WGS) entry which is preliminary data.</text>
</comment>
<evidence type="ECO:0000313" key="2">
    <source>
        <dbReference type="EMBL" id="CAF1517482.1"/>
    </source>
</evidence>
<dbReference type="AlphaFoldDB" id="A0A815UC47"/>
<name>A0A815UC47_9BILA</name>
<accession>A0A815UC47</accession>
<protein>
    <submittedName>
        <fullName evidence="2">Uncharacterized protein</fullName>
    </submittedName>
</protein>
<evidence type="ECO:0000313" key="3">
    <source>
        <dbReference type="Proteomes" id="UP000663882"/>
    </source>
</evidence>
<proteinExistence type="predicted"/>
<feature type="non-terminal residue" evidence="2">
    <location>
        <position position="132"/>
    </location>
</feature>
<sequence>MQAAYPNPGLASIRYIQAPREQQKQKYRSDQLVPRSSPPVTSPIQQQIQRSSPINMAPMASPNMWMNNTTLQNPALFRPIIRTISNGKIDDKTHVPNTNNNVGNVTAAPPLAMSFESPKLCRHHQHHSKRQS</sequence>
<dbReference type="EMBL" id="CAJNOO010015179">
    <property type="protein sequence ID" value="CAF1517482.1"/>
    <property type="molecule type" value="Genomic_DNA"/>
</dbReference>